<dbReference type="EMBL" id="CAEZSR010000164">
    <property type="protein sequence ID" value="CAB4582689.1"/>
    <property type="molecule type" value="Genomic_DNA"/>
</dbReference>
<evidence type="ECO:0000313" key="1">
    <source>
        <dbReference type="EMBL" id="CAB4582689.1"/>
    </source>
</evidence>
<proteinExistence type="predicted"/>
<sequence>MFTVQGERGVEDAVEHGLVGDWAKGFPIITRNDPSVIDDLVAAAA</sequence>
<reference evidence="1" key="1">
    <citation type="submission" date="2020-05" db="EMBL/GenBank/DDBJ databases">
        <authorList>
            <person name="Chiriac C."/>
            <person name="Salcher M."/>
            <person name="Ghai R."/>
            <person name="Kavagutti S V."/>
        </authorList>
    </citation>
    <scope>NUCLEOTIDE SEQUENCE</scope>
</reference>
<accession>A0A6J6F550</accession>
<gene>
    <name evidence="1" type="ORF">UFOPK1493_03197</name>
</gene>
<dbReference type="AlphaFoldDB" id="A0A6J6F550"/>
<name>A0A6J6F550_9ZZZZ</name>
<protein>
    <submittedName>
        <fullName evidence="1">Unannotated protein</fullName>
    </submittedName>
</protein>
<organism evidence="1">
    <name type="scientific">freshwater metagenome</name>
    <dbReference type="NCBI Taxonomy" id="449393"/>
    <lineage>
        <taxon>unclassified sequences</taxon>
        <taxon>metagenomes</taxon>
        <taxon>ecological metagenomes</taxon>
    </lineage>
</organism>